<dbReference type="AlphaFoldDB" id="A0A1E5G3W2"/>
<dbReference type="EMBL" id="MIJE01000011">
    <property type="protein sequence ID" value="OEF97359.1"/>
    <property type="molecule type" value="Genomic_DNA"/>
</dbReference>
<dbReference type="Gene3D" id="3.90.220.20">
    <property type="entry name" value="DNA methylase specificity domains"/>
    <property type="match status" value="1"/>
</dbReference>
<dbReference type="GO" id="GO:0003677">
    <property type="term" value="F:DNA binding"/>
    <property type="evidence" value="ECO:0007669"/>
    <property type="project" value="UniProtKB-KW"/>
</dbReference>
<reference evidence="3 4" key="1">
    <citation type="submission" date="2016-09" db="EMBL/GenBank/DDBJ databases">
        <title>Draft genome sequence for the type strain of Desulfuribacillus alkaliarsenatis AHT28, an obligately anaerobic, sulfidogenic bacterium isolated from Russian soda lake sediments.</title>
        <authorList>
            <person name="Abin C.A."/>
            <person name="Hollibaugh J.T."/>
        </authorList>
    </citation>
    <scope>NUCLEOTIDE SEQUENCE [LARGE SCALE GENOMIC DNA]</scope>
    <source>
        <strain evidence="3 4">AHT28</strain>
    </source>
</reference>
<dbReference type="Proteomes" id="UP000094296">
    <property type="component" value="Unassembled WGS sequence"/>
</dbReference>
<keyword evidence="1" id="KW-0680">Restriction system</keyword>
<keyword evidence="2" id="KW-0238">DNA-binding</keyword>
<sequence>MYFKLGELSTITTGLVVKRKEAAPGVNNIAYKLITLKSINYEGYLDTVALDNFYSIEEIDDKYLTKVGDVIVRLSDPFTAITIKDGEDNLLVSSLFAIVRIKDSNVTPEYLSVYLNSEMLKKHYAKESSGSAVQMIKMSSIKEVQINVLDSKMQNEVVVLNDLMLRESKLLNELKEQKSMYNRQLISEILQGVVKNGN</sequence>
<proteinExistence type="predicted"/>
<evidence type="ECO:0000256" key="1">
    <source>
        <dbReference type="ARBA" id="ARBA00022747"/>
    </source>
</evidence>
<dbReference type="InterPro" id="IPR052021">
    <property type="entry name" value="Type-I_RS_S_subunit"/>
</dbReference>
<evidence type="ECO:0000313" key="3">
    <source>
        <dbReference type="EMBL" id="OEF97359.1"/>
    </source>
</evidence>
<dbReference type="STRING" id="766136.BHF68_03875"/>
<gene>
    <name evidence="3" type="ORF">BHF68_03875</name>
</gene>
<dbReference type="SUPFAM" id="SSF116734">
    <property type="entry name" value="DNA methylase specificity domain"/>
    <property type="match status" value="1"/>
</dbReference>
<accession>A0A1E5G3W2</accession>
<name>A0A1E5G3W2_9FIRM</name>
<dbReference type="OrthoDB" id="5360691at2"/>
<organism evidence="3 4">
    <name type="scientific">Desulfuribacillus alkaliarsenatis</name>
    <dbReference type="NCBI Taxonomy" id="766136"/>
    <lineage>
        <taxon>Bacteria</taxon>
        <taxon>Bacillati</taxon>
        <taxon>Bacillota</taxon>
        <taxon>Desulfuribacillia</taxon>
        <taxon>Desulfuribacillales</taxon>
        <taxon>Desulfuribacillaceae</taxon>
        <taxon>Desulfuribacillus</taxon>
    </lineage>
</organism>
<keyword evidence="4" id="KW-1185">Reference proteome</keyword>
<dbReference type="PANTHER" id="PTHR30408:SF13">
    <property type="entry name" value="TYPE I RESTRICTION ENZYME HINDI SPECIFICITY SUBUNIT"/>
    <property type="match status" value="1"/>
</dbReference>
<comment type="caution">
    <text evidence="3">The sequence shown here is derived from an EMBL/GenBank/DDBJ whole genome shotgun (WGS) entry which is preliminary data.</text>
</comment>
<protein>
    <submittedName>
        <fullName evidence="3">Uncharacterized protein</fullName>
    </submittedName>
</protein>
<evidence type="ECO:0000313" key="4">
    <source>
        <dbReference type="Proteomes" id="UP000094296"/>
    </source>
</evidence>
<evidence type="ECO:0000256" key="2">
    <source>
        <dbReference type="ARBA" id="ARBA00023125"/>
    </source>
</evidence>
<dbReference type="PANTHER" id="PTHR30408">
    <property type="entry name" value="TYPE-1 RESTRICTION ENZYME ECOKI SPECIFICITY PROTEIN"/>
    <property type="match status" value="1"/>
</dbReference>
<dbReference type="RefSeq" id="WP_069642757.1">
    <property type="nucleotide sequence ID" value="NZ_MIJE01000011.1"/>
</dbReference>
<dbReference type="GO" id="GO:0009307">
    <property type="term" value="P:DNA restriction-modification system"/>
    <property type="evidence" value="ECO:0007669"/>
    <property type="project" value="UniProtKB-KW"/>
</dbReference>
<dbReference type="InterPro" id="IPR044946">
    <property type="entry name" value="Restrct_endonuc_typeI_TRD_sf"/>
</dbReference>